<sequence>MSLLDDLGGKLNKLTGKLKDADLGDKISEVGNNVADALSMGAKTAYGRAKNAAEVGGLKLKLADARKEEAAAFEKFGRRYMELHGEDADPDLLDEIEAIKAAGRKVESIRKAIEDSRAAQAAAEAEMKEKAEEQKAADVEEDAGDEFSETVTEEERPAEHTEEGDASKEAEEESVSEPEKAADQQPDEQN</sequence>
<evidence type="ECO:0000313" key="3">
    <source>
        <dbReference type="Proteomes" id="UP000481852"/>
    </source>
</evidence>
<dbReference type="AlphaFoldDB" id="A0A6L5X5X6"/>
<feature type="region of interest" description="Disordered" evidence="1">
    <location>
        <begin position="113"/>
        <end position="190"/>
    </location>
</feature>
<feature type="compositionally biased region" description="Basic and acidic residues" evidence="1">
    <location>
        <begin position="125"/>
        <end position="138"/>
    </location>
</feature>
<protein>
    <submittedName>
        <fullName evidence="2">Uncharacterized protein</fullName>
    </submittedName>
</protein>
<organism evidence="2 3">
    <name type="scientific">Porcincola intestinalis</name>
    <dbReference type="NCBI Taxonomy" id="2606632"/>
    <lineage>
        <taxon>Bacteria</taxon>
        <taxon>Bacillati</taxon>
        <taxon>Bacillota</taxon>
        <taxon>Clostridia</taxon>
        <taxon>Lachnospirales</taxon>
        <taxon>Lachnospiraceae</taxon>
        <taxon>Porcincola</taxon>
    </lineage>
</organism>
<feature type="compositionally biased region" description="Acidic residues" evidence="1">
    <location>
        <begin position="139"/>
        <end position="152"/>
    </location>
</feature>
<name>A0A6L5X5X6_9FIRM</name>
<evidence type="ECO:0000313" key="2">
    <source>
        <dbReference type="EMBL" id="MSS14274.1"/>
    </source>
</evidence>
<keyword evidence="3" id="KW-1185">Reference proteome</keyword>
<comment type="caution">
    <text evidence="2">The sequence shown here is derived from an EMBL/GenBank/DDBJ whole genome shotgun (WGS) entry which is preliminary data.</text>
</comment>
<feature type="compositionally biased region" description="Basic and acidic residues" evidence="1">
    <location>
        <begin position="153"/>
        <end position="169"/>
    </location>
</feature>
<reference evidence="2 3" key="1">
    <citation type="submission" date="2019-08" db="EMBL/GenBank/DDBJ databases">
        <title>In-depth cultivation of the pig gut microbiome towards novel bacterial diversity and tailored functional studies.</title>
        <authorList>
            <person name="Wylensek D."/>
            <person name="Hitch T.C.A."/>
            <person name="Clavel T."/>
        </authorList>
    </citation>
    <scope>NUCLEOTIDE SEQUENCE [LARGE SCALE GENOMIC DNA]</scope>
    <source>
        <strain evidence="2 3">Oil+RF-744-WCA-WT-11</strain>
    </source>
</reference>
<accession>A0A6L5X5X6</accession>
<dbReference type="RefSeq" id="WP_154523710.1">
    <property type="nucleotide sequence ID" value="NZ_JAQYJL010000016.1"/>
</dbReference>
<evidence type="ECO:0000256" key="1">
    <source>
        <dbReference type="SAM" id="MobiDB-lite"/>
    </source>
</evidence>
<gene>
    <name evidence="2" type="ORF">FYJ35_04315</name>
</gene>
<dbReference type="EMBL" id="VULZ01000003">
    <property type="protein sequence ID" value="MSS14274.1"/>
    <property type="molecule type" value="Genomic_DNA"/>
</dbReference>
<dbReference type="Proteomes" id="UP000481852">
    <property type="component" value="Unassembled WGS sequence"/>
</dbReference>
<proteinExistence type="predicted"/>